<organism evidence="3 4">
    <name type="scientific">Neisseria lisongii</name>
    <dbReference type="NCBI Taxonomy" id="2912188"/>
    <lineage>
        <taxon>Bacteria</taxon>
        <taxon>Pseudomonadati</taxon>
        <taxon>Pseudomonadota</taxon>
        <taxon>Betaproteobacteria</taxon>
        <taxon>Neisseriales</taxon>
        <taxon>Neisseriaceae</taxon>
        <taxon>Neisseria</taxon>
    </lineage>
</organism>
<dbReference type="AlphaFoldDB" id="A0AAW5AL32"/>
<sequence>MMSNPPTSRLQGRLKTGTANPKIHGNTLPEVLVAMLILSIGILAFLSDQTRSVQTVRTAEQHSTVAQILQNLSENIAANPLMIQDKNSGRLLKSHVLYHRNAQKVRPCHAAAHAAADSGTLAEIHLCRFQQELAAALPDTEIYFSICADSAGIPPDIQNGVFNDFCDRRTGLSAVKIAWQPVNTQNVYSHQALIAE</sequence>
<dbReference type="InterPro" id="IPR013362">
    <property type="entry name" value="Pilus_4_PilV"/>
</dbReference>
<dbReference type="Proteomes" id="UP001201397">
    <property type="component" value="Unassembled WGS sequence"/>
</dbReference>
<comment type="caution">
    <text evidence="3">The sequence shown here is derived from an EMBL/GenBank/DDBJ whole genome shotgun (WGS) entry which is preliminary data.</text>
</comment>
<protein>
    <submittedName>
        <fullName evidence="3">Type IV pilus modification protein PilV</fullName>
    </submittedName>
</protein>
<evidence type="ECO:0000256" key="2">
    <source>
        <dbReference type="SAM" id="Phobius"/>
    </source>
</evidence>
<name>A0AAW5AL32_9NEIS</name>
<evidence type="ECO:0000313" key="3">
    <source>
        <dbReference type="EMBL" id="MCF7528812.1"/>
    </source>
</evidence>
<keyword evidence="2" id="KW-0812">Transmembrane</keyword>
<feature type="compositionally biased region" description="Polar residues" evidence="1">
    <location>
        <begin position="1"/>
        <end position="10"/>
    </location>
</feature>
<dbReference type="RefSeq" id="WP_237092178.1">
    <property type="nucleotide sequence ID" value="NZ_JAKKDL010000001.1"/>
</dbReference>
<keyword evidence="2" id="KW-0472">Membrane</keyword>
<dbReference type="NCBIfam" id="TIGR02523">
    <property type="entry name" value="type_IV_pilV"/>
    <property type="match status" value="1"/>
</dbReference>
<dbReference type="InterPro" id="IPR012902">
    <property type="entry name" value="N_methyl_site"/>
</dbReference>
<feature type="transmembrane region" description="Helical" evidence="2">
    <location>
        <begin position="31"/>
        <end position="47"/>
    </location>
</feature>
<dbReference type="Pfam" id="PF07963">
    <property type="entry name" value="N_methyl"/>
    <property type="match status" value="1"/>
</dbReference>
<keyword evidence="2" id="KW-1133">Transmembrane helix</keyword>
<accession>A0AAW5AL32</accession>
<evidence type="ECO:0000256" key="1">
    <source>
        <dbReference type="SAM" id="MobiDB-lite"/>
    </source>
</evidence>
<proteinExistence type="predicted"/>
<dbReference type="EMBL" id="JAKKDL010000001">
    <property type="protein sequence ID" value="MCF7528812.1"/>
    <property type="molecule type" value="Genomic_DNA"/>
</dbReference>
<feature type="region of interest" description="Disordered" evidence="1">
    <location>
        <begin position="1"/>
        <end position="21"/>
    </location>
</feature>
<reference evidence="3" key="1">
    <citation type="submission" date="2022-01" db="EMBL/GenBank/DDBJ databases">
        <title>Neisseria sp. ZJ104.</title>
        <authorList>
            <person name="Yang C."/>
        </authorList>
    </citation>
    <scope>NUCLEOTIDE SEQUENCE</scope>
    <source>
        <strain evidence="3">ZJ104</strain>
    </source>
</reference>
<gene>
    <name evidence="3" type="primary">pilV</name>
    <name evidence="3" type="ORF">L4H06_00960</name>
</gene>
<evidence type="ECO:0000313" key="4">
    <source>
        <dbReference type="Proteomes" id="UP001201397"/>
    </source>
</evidence>